<dbReference type="AlphaFoldDB" id="A0A0J9C4U8"/>
<evidence type="ECO:0000313" key="3">
    <source>
        <dbReference type="Proteomes" id="UP000037392"/>
    </source>
</evidence>
<sequence>MKKIKTAIGLFVLSLSLWACSPSGKKPDMYIEKAALTTQELNMAKLLGAGDSPAIYDFKLDDTVQTIQFNTYELDQGQWRLMSGGGGHQFSDDTGRLAFDFQDLSEGLRTAFQSKGGSGATAHSSVPAEKSDGMSAATSFLNGLTQVDYEEEIPLAVQIITSQSTVLSYDVDHYFTPEQYDSKGYEHVYALTVRFSQKPLSQLDQQP</sequence>
<protein>
    <recommendedName>
        <fullName evidence="4">Lipoprotein</fullName>
    </recommendedName>
</protein>
<dbReference type="EMBL" id="ADLK01000019">
    <property type="protein sequence ID" value="KMW20177.1"/>
    <property type="molecule type" value="Genomic_DNA"/>
</dbReference>
<dbReference type="PATRIC" id="fig|742734.4.peg.2361"/>
<gene>
    <name evidence="2" type="ORF">HMPREF9470_02192</name>
</gene>
<evidence type="ECO:0000313" key="2">
    <source>
        <dbReference type="EMBL" id="KMW20177.1"/>
    </source>
</evidence>
<keyword evidence="1" id="KW-0732">Signal</keyword>
<dbReference type="Proteomes" id="UP000037392">
    <property type="component" value="Unassembled WGS sequence"/>
</dbReference>
<name>A0A0J9C4U8_9FIRM</name>
<comment type="caution">
    <text evidence="2">The sequence shown here is derived from an EMBL/GenBank/DDBJ whole genome shotgun (WGS) entry which is preliminary data.</text>
</comment>
<feature type="signal peptide" evidence="1">
    <location>
        <begin position="1"/>
        <end position="19"/>
    </location>
</feature>
<dbReference type="GeneID" id="93161866"/>
<proteinExistence type="predicted"/>
<reference evidence="2 3" key="1">
    <citation type="submission" date="2011-04" db="EMBL/GenBank/DDBJ databases">
        <title>The Genome Sequence of Clostridium citroniae WAL-19142.</title>
        <authorList>
            <consortium name="The Broad Institute Genome Sequencing Platform"/>
            <person name="Earl A."/>
            <person name="Ward D."/>
            <person name="Feldgarden M."/>
            <person name="Gevers D."/>
            <person name="Warren Y.A."/>
            <person name="Tyrrell K.L."/>
            <person name="Citron D.M."/>
            <person name="Goldstein E.J."/>
            <person name="Daigneault M."/>
            <person name="Allen-Vercoe E."/>
            <person name="Young S.K."/>
            <person name="Zeng Q."/>
            <person name="Gargeya S."/>
            <person name="Fitzgerald M."/>
            <person name="Haas B."/>
            <person name="Abouelleil A."/>
            <person name="Alvarado L."/>
            <person name="Arachchi H.M."/>
            <person name="Berlin A."/>
            <person name="Brown A."/>
            <person name="Chapman S.B."/>
            <person name="Chen Z."/>
            <person name="Dunbar C."/>
            <person name="Freedman E."/>
            <person name="Gearin G."/>
            <person name="Gellesch M."/>
            <person name="Goldberg J."/>
            <person name="Griggs A."/>
            <person name="Gujja S."/>
            <person name="Heilman E.R."/>
            <person name="Heiman D."/>
            <person name="Howarth C."/>
            <person name="Larson L."/>
            <person name="Lui A."/>
            <person name="MacDonald P.J."/>
            <person name="Mehta T."/>
            <person name="Montmayeur A."/>
            <person name="Murphy C."/>
            <person name="Neiman D."/>
            <person name="Pearson M."/>
            <person name="Priest M."/>
            <person name="Roberts A."/>
            <person name="Saif S."/>
            <person name="Shea T."/>
            <person name="Shenoy N."/>
            <person name="Sisk P."/>
            <person name="Stolte C."/>
            <person name="Sykes S."/>
            <person name="White J."/>
            <person name="Yandava C."/>
            <person name="Wortman J."/>
            <person name="Nusbaum C."/>
            <person name="Birren B."/>
        </authorList>
    </citation>
    <scope>NUCLEOTIDE SEQUENCE [LARGE SCALE GENOMIC DNA]</scope>
    <source>
        <strain evidence="2 3">WAL-19142</strain>
    </source>
</reference>
<organism evidence="2 3">
    <name type="scientific">[Clostridium] citroniae WAL-19142</name>
    <dbReference type="NCBI Taxonomy" id="742734"/>
    <lineage>
        <taxon>Bacteria</taxon>
        <taxon>Bacillati</taxon>
        <taxon>Bacillota</taxon>
        <taxon>Clostridia</taxon>
        <taxon>Lachnospirales</taxon>
        <taxon>Lachnospiraceae</taxon>
        <taxon>Enterocloster</taxon>
    </lineage>
</organism>
<accession>A0A0J9C4U8</accession>
<evidence type="ECO:0000256" key="1">
    <source>
        <dbReference type="SAM" id="SignalP"/>
    </source>
</evidence>
<dbReference type="RefSeq" id="WP_007860668.1">
    <property type="nucleotide sequence ID" value="NZ_KQ235877.1"/>
</dbReference>
<dbReference type="OrthoDB" id="1937648at2"/>
<evidence type="ECO:0008006" key="4">
    <source>
        <dbReference type="Google" id="ProtNLM"/>
    </source>
</evidence>
<feature type="chain" id="PRO_5039713747" description="Lipoprotein" evidence="1">
    <location>
        <begin position="20"/>
        <end position="207"/>
    </location>
</feature>